<dbReference type="FunFam" id="1.10.630.10:FF:000036">
    <property type="entry name" value="CYtochrome P450 family"/>
    <property type="match status" value="1"/>
</dbReference>
<dbReference type="PANTHER" id="PTHR24300:SF417">
    <property type="entry name" value="CYTOCHROME P450 508B1-RELATED"/>
    <property type="match status" value="1"/>
</dbReference>
<dbReference type="PRINTS" id="PR00463">
    <property type="entry name" value="EP450I"/>
</dbReference>
<proteinExistence type="inferred from homology"/>
<feature type="chain" id="PRO_5040162026" evidence="9">
    <location>
        <begin position="19"/>
        <end position="492"/>
    </location>
</feature>
<keyword evidence="7 8" id="KW-0349">Heme</keyword>
<dbReference type="InterPro" id="IPR017972">
    <property type="entry name" value="Cyt_P450_CS"/>
</dbReference>
<dbReference type="InterPro" id="IPR036396">
    <property type="entry name" value="Cyt_P450_sf"/>
</dbReference>
<evidence type="ECO:0000313" key="11">
    <source>
        <dbReference type="Proteomes" id="UP001152320"/>
    </source>
</evidence>
<keyword evidence="4 8" id="KW-0560">Oxidoreductase</keyword>
<gene>
    <name evidence="10" type="ORF">HOLleu_40942</name>
</gene>
<evidence type="ECO:0000256" key="9">
    <source>
        <dbReference type="SAM" id="SignalP"/>
    </source>
</evidence>
<dbReference type="InterPro" id="IPR001128">
    <property type="entry name" value="Cyt_P450"/>
</dbReference>
<comment type="cofactor">
    <cofactor evidence="1 7">
        <name>heme</name>
        <dbReference type="ChEBI" id="CHEBI:30413"/>
    </cofactor>
</comment>
<evidence type="ECO:0000256" key="5">
    <source>
        <dbReference type="ARBA" id="ARBA00023004"/>
    </source>
</evidence>
<feature type="signal peptide" evidence="9">
    <location>
        <begin position="1"/>
        <end position="18"/>
    </location>
</feature>
<protein>
    <submittedName>
        <fullName evidence="10">Cytochrome P450 2J5</fullName>
    </submittedName>
</protein>
<evidence type="ECO:0000313" key="10">
    <source>
        <dbReference type="EMBL" id="KAJ8021153.1"/>
    </source>
</evidence>
<dbReference type="EMBL" id="JAIZAY010000022">
    <property type="protein sequence ID" value="KAJ8021153.1"/>
    <property type="molecule type" value="Genomic_DNA"/>
</dbReference>
<dbReference type="PANTHER" id="PTHR24300">
    <property type="entry name" value="CYTOCHROME P450 508A4-RELATED"/>
    <property type="match status" value="1"/>
</dbReference>
<keyword evidence="6 8" id="KW-0503">Monooxygenase</keyword>
<name>A0A9Q1BD73_HOLLE</name>
<dbReference type="InterPro" id="IPR050182">
    <property type="entry name" value="Cytochrome_P450_fam2"/>
</dbReference>
<evidence type="ECO:0000256" key="6">
    <source>
        <dbReference type="ARBA" id="ARBA00023033"/>
    </source>
</evidence>
<evidence type="ECO:0000256" key="1">
    <source>
        <dbReference type="ARBA" id="ARBA00001971"/>
    </source>
</evidence>
<dbReference type="GO" id="GO:0020037">
    <property type="term" value="F:heme binding"/>
    <property type="evidence" value="ECO:0007669"/>
    <property type="project" value="InterPro"/>
</dbReference>
<comment type="caution">
    <text evidence="10">The sequence shown here is derived from an EMBL/GenBank/DDBJ whole genome shotgun (WGS) entry which is preliminary data.</text>
</comment>
<keyword evidence="11" id="KW-1185">Reference proteome</keyword>
<dbReference type="Proteomes" id="UP001152320">
    <property type="component" value="Chromosome 22"/>
</dbReference>
<dbReference type="Gene3D" id="1.10.630.10">
    <property type="entry name" value="Cytochrome P450"/>
    <property type="match status" value="1"/>
</dbReference>
<evidence type="ECO:0000256" key="3">
    <source>
        <dbReference type="ARBA" id="ARBA00022723"/>
    </source>
</evidence>
<organism evidence="10 11">
    <name type="scientific">Holothuria leucospilota</name>
    <name type="common">Black long sea cucumber</name>
    <name type="synonym">Mertensiothuria leucospilota</name>
    <dbReference type="NCBI Taxonomy" id="206669"/>
    <lineage>
        <taxon>Eukaryota</taxon>
        <taxon>Metazoa</taxon>
        <taxon>Echinodermata</taxon>
        <taxon>Eleutherozoa</taxon>
        <taxon>Echinozoa</taxon>
        <taxon>Holothuroidea</taxon>
        <taxon>Aspidochirotacea</taxon>
        <taxon>Aspidochirotida</taxon>
        <taxon>Holothuriidae</taxon>
        <taxon>Holothuria</taxon>
    </lineage>
</organism>
<dbReference type="GO" id="GO:0005506">
    <property type="term" value="F:iron ion binding"/>
    <property type="evidence" value="ECO:0007669"/>
    <property type="project" value="InterPro"/>
</dbReference>
<evidence type="ECO:0000256" key="7">
    <source>
        <dbReference type="PIRSR" id="PIRSR602401-1"/>
    </source>
</evidence>
<evidence type="ECO:0000256" key="2">
    <source>
        <dbReference type="ARBA" id="ARBA00010617"/>
    </source>
</evidence>
<keyword evidence="3 7" id="KW-0479">Metal-binding</keyword>
<dbReference type="GO" id="GO:0004497">
    <property type="term" value="F:monooxygenase activity"/>
    <property type="evidence" value="ECO:0007669"/>
    <property type="project" value="UniProtKB-KW"/>
</dbReference>
<dbReference type="PRINTS" id="PR00385">
    <property type="entry name" value="P450"/>
</dbReference>
<keyword evidence="9" id="KW-0732">Signal</keyword>
<dbReference type="GO" id="GO:0016705">
    <property type="term" value="F:oxidoreductase activity, acting on paired donors, with incorporation or reduction of molecular oxygen"/>
    <property type="evidence" value="ECO:0007669"/>
    <property type="project" value="InterPro"/>
</dbReference>
<dbReference type="AlphaFoldDB" id="A0A9Q1BD73"/>
<dbReference type="PROSITE" id="PS00086">
    <property type="entry name" value="CYTOCHROME_P450"/>
    <property type="match status" value="1"/>
</dbReference>
<accession>A0A9Q1BD73</accession>
<comment type="similarity">
    <text evidence="2 8">Belongs to the cytochrome P450 family.</text>
</comment>
<dbReference type="OrthoDB" id="2789670at2759"/>
<keyword evidence="5 7" id="KW-0408">Iron</keyword>
<feature type="binding site" description="axial binding residue" evidence="7">
    <location>
        <position position="429"/>
    </location>
    <ligand>
        <name>heme</name>
        <dbReference type="ChEBI" id="CHEBI:30413"/>
    </ligand>
    <ligandPart>
        <name>Fe</name>
        <dbReference type="ChEBI" id="CHEBI:18248"/>
    </ligandPart>
</feature>
<dbReference type="Pfam" id="PF00067">
    <property type="entry name" value="p450"/>
    <property type="match status" value="1"/>
</dbReference>
<dbReference type="InterPro" id="IPR002401">
    <property type="entry name" value="Cyt_P450_E_grp-I"/>
</dbReference>
<evidence type="ECO:0000256" key="8">
    <source>
        <dbReference type="RuleBase" id="RU000461"/>
    </source>
</evidence>
<evidence type="ECO:0000256" key="4">
    <source>
        <dbReference type="ARBA" id="ARBA00023002"/>
    </source>
</evidence>
<dbReference type="SUPFAM" id="SSF48264">
    <property type="entry name" value="Cytochrome P450"/>
    <property type="match status" value="1"/>
</dbReference>
<sequence>MIAIVLTSIFVWAFLILGQDRNLNIPPGPSGWPLIGNLPAFLSSNPTAFFAECSKKFGDICKLQLGHQRVFIVSKIDLVRKVFTNRNAQNRIPNAAYYKVFGQNAHGVVFASNSPWKDARKFILRVFRDLGVGRGPFESKIVSEAERLVVKLGEGVDKRELDLKQKFFWAVSNVTCGIVFGKQYEYDDPTLKLFVDFVHTLFKSAGPGAFFATSRFLCALPFGPGSKVVNCKRKFKLKMDKIINEHISSFDPNQSPSNVLDAFLLEIHENAGNSVHINLENLQACFVDLFVAGTETTASTLSFAILFLATHLHVQENCHQELDLFLKEGGQLKYSERFKLPFVQAVIHETQRISNVLPLGLPHLTEKDIKLSGFDLPKGSAIAANMKVIFMNDSIFENPDEFNPARFIKDGIFEESSHVIPFSTGSRVCLGERLARMQLFIFLSHLLYRYSFKPPKDVVLPRTLDGVEDAVARSPLPYPVVITERFPSNTSF</sequence>
<reference evidence="10" key="1">
    <citation type="submission" date="2021-10" db="EMBL/GenBank/DDBJ databases">
        <title>Tropical sea cucumber genome reveals ecological adaptation and Cuvierian tubules defense mechanism.</title>
        <authorList>
            <person name="Chen T."/>
        </authorList>
    </citation>
    <scope>NUCLEOTIDE SEQUENCE</scope>
    <source>
        <strain evidence="10">Nanhai2018</strain>
        <tissue evidence="10">Muscle</tissue>
    </source>
</reference>